<name>A0ABT7A2M9_9ACTN</name>
<reference evidence="2 3" key="1">
    <citation type="submission" date="2023-05" db="EMBL/GenBank/DDBJ databases">
        <title>Streptantibioticus silvisoli sp. nov., acidotolerant actinomycetes 1 from pine litter.</title>
        <authorList>
            <person name="Swiecimska M."/>
            <person name="Golinska P."/>
            <person name="Sangal V."/>
            <person name="Wachnowicz B."/>
            <person name="Goodfellow M."/>
        </authorList>
    </citation>
    <scope>NUCLEOTIDE SEQUENCE [LARGE SCALE GENOMIC DNA]</scope>
    <source>
        <strain evidence="2 3">DSM 42109</strain>
    </source>
</reference>
<feature type="chain" id="PRO_5045958637" evidence="1">
    <location>
        <begin position="25"/>
        <end position="77"/>
    </location>
</feature>
<evidence type="ECO:0000313" key="3">
    <source>
        <dbReference type="Proteomes" id="UP001214441"/>
    </source>
</evidence>
<dbReference type="Proteomes" id="UP001214441">
    <property type="component" value="Unassembled WGS sequence"/>
</dbReference>
<sequence>MRMSAVTKSVAVAFAITGLIGAGAATAQASGKPHHNHYKHVNTEIEKEYTKIFKSDDDKFLNDNTVFVFGAQKRHAF</sequence>
<keyword evidence="1" id="KW-0732">Signal</keyword>
<accession>A0ABT7A2M9</accession>
<proteinExistence type="predicted"/>
<gene>
    <name evidence="2" type="ORF">NMN56_027220</name>
</gene>
<dbReference type="RefSeq" id="WP_274040777.1">
    <property type="nucleotide sequence ID" value="NZ_JANCPR020000030.1"/>
</dbReference>
<organism evidence="2 3">
    <name type="scientific">Streptomyces iconiensis</name>
    <dbReference type="NCBI Taxonomy" id="1384038"/>
    <lineage>
        <taxon>Bacteria</taxon>
        <taxon>Bacillati</taxon>
        <taxon>Actinomycetota</taxon>
        <taxon>Actinomycetes</taxon>
        <taxon>Kitasatosporales</taxon>
        <taxon>Streptomycetaceae</taxon>
        <taxon>Streptomyces</taxon>
    </lineage>
</organism>
<dbReference type="EMBL" id="JANCPR020000030">
    <property type="protein sequence ID" value="MDJ1135580.1"/>
    <property type="molecule type" value="Genomic_DNA"/>
</dbReference>
<protein>
    <submittedName>
        <fullName evidence="2">Uncharacterized protein</fullName>
    </submittedName>
</protein>
<keyword evidence="3" id="KW-1185">Reference proteome</keyword>
<comment type="caution">
    <text evidence="2">The sequence shown here is derived from an EMBL/GenBank/DDBJ whole genome shotgun (WGS) entry which is preliminary data.</text>
</comment>
<evidence type="ECO:0000313" key="2">
    <source>
        <dbReference type="EMBL" id="MDJ1135580.1"/>
    </source>
</evidence>
<evidence type="ECO:0000256" key="1">
    <source>
        <dbReference type="SAM" id="SignalP"/>
    </source>
</evidence>
<feature type="signal peptide" evidence="1">
    <location>
        <begin position="1"/>
        <end position="24"/>
    </location>
</feature>